<evidence type="ECO:0000313" key="1">
    <source>
        <dbReference type="EMBL" id="CUW96636.1"/>
    </source>
</evidence>
<reference evidence="1 2" key="1">
    <citation type="submission" date="2016-01" db="EMBL/GenBank/DDBJ databases">
        <authorList>
            <person name="Regsiter A."/>
            <person name="william w."/>
        </authorList>
    </citation>
    <scope>NUCLEOTIDE SEQUENCE [LARGE SCALE GENOMIC DNA]</scope>
    <source>
        <strain evidence="1 2">CFBP 5494</strain>
    </source>
</reference>
<dbReference type="Pfam" id="PF17645">
    <property type="entry name" value="Amdase"/>
    <property type="match status" value="1"/>
</dbReference>
<accession>A0A9W5B401</accession>
<dbReference type="PIRSF" id="PIRSF015736">
    <property type="entry name" value="MI"/>
    <property type="match status" value="1"/>
</dbReference>
<gene>
    <name evidence="1" type="ORF">AGR2A_Lc180115</name>
</gene>
<evidence type="ECO:0008006" key="3">
    <source>
        <dbReference type="Google" id="ProtNLM"/>
    </source>
</evidence>
<dbReference type="InterPro" id="IPR026286">
    <property type="entry name" value="MaiA/AMDase"/>
</dbReference>
<name>A0A9W5B401_9HYPH</name>
<dbReference type="PANTHER" id="PTHR40267:SF1">
    <property type="entry name" value="BLR3294 PROTEIN"/>
    <property type="match status" value="1"/>
</dbReference>
<dbReference type="InterPro" id="IPR053714">
    <property type="entry name" value="Iso_Racemase_Enz_sf"/>
</dbReference>
<organism evidence="1 2">
    <name type="scientific">Agrobacterium genomosp. 2 str. CFBP 5494</name>
    <dbReference type="NCBI Taxonomy" id="1183436"/>
    <lineage>
        <taxon>Bacteria</taxon>
        <taxon>Pseudomonadati</taxon>
        <taxon>Pseudomonadota</taxon>
        <taxon>Alphaproteobacteria</taxon>
        <taxon>Hyphomicrobiales</taxon>
        <taxon>Rhizobiaceae</taxon>
        <taxon>Rhizobium/Agrobacterium group</taxon>
        <taxon>Agrobacterium</taxon>
        <taxon>Agrobacterium tumefaciens complex</taxon>
    </lineage>
</organism>
<dbReference type="Proteomes" id="UP000191933">
    <property type="component" value="Unassembled WGS sequence"/>
</dbReference>
<protein>
    <recommendedName>
        <fullName evidence="3">Asp/Glu/hydantoin racemase</fullName>
    </recommendedName>
</protein>
<dbReference type="Gene3D" id="3.40.50.12500">
    <property type="match status" value="1"/>
</dbReference>
<proteinExistence type="predicted"/>
<keyword evidence="2" id="KW-1185">Reference proteome</keyword>
<evidence type="ECO:0000313" key="2">
    <source>
        <dbReference type="Proteomes" id="UP000191933"/>
    </source>
</evidence>
<comment type="caution">
    <text evidence="1">The sequence shown here is derived from an EMBL/GenBank/DDBJ whole genome shotgun (WGS) entry which is preliminary data.</text>
</comment>
<dbReference type="AlphaFoldDB" id="A0A9W5B401"/>
<dbReference type="PANTHER" id="PTHR40267">
    <property type="entry name" value="BLR3294 PROTEIN"/>
    <property type="match status" value="1"/>
</dbReference>
<dbReference type="EMBL" id="FBVY01000030">
    <property type="protein sequence ID" value="CUW96636.1"/>
    <property type="molecule type" value="Genomic_DNA"/>
</dbReference>
<sequence>MQNSGIDIQRTIIAMLTPSSNTVVEPFTCALAQPLFPQVSVHFGRFRVVRIALDSDSNQQFKLDPIYQAAELLMDANPDVIAWNGTSASWLGFDTDAKLCATFRERFNVKATSAILSLNRLIDKLGVKRLGLVSPYTDDVQQRIIDNYRDIGVETVAESHSGLSENFAFAQVTEEQIAEMCRDVAKSKPDAIVILCTNMRGPMIAAELEQELGIPVLDSVAFTLWGCLEETGVPMTALSKFGRMFTV</sequence>